<accession>R3WMM0</accession>
<feature type="transmembrane region" description="Helical" evidence="1">
    <location>
        <begin position="40"/>
        <end position="58"/>
    </location>
</feature>
<dbReference type="RefSeq" id="WP_010768729.1">
    <property type="nucleotide sequence ID" value="NZ_ASWE01000002.1"/>
</dbReference>
<evidence type="ECO:0000313" key="2">
    <source>
        <dbReference type="EMBL" id="EOL43090.1"/>
    </source>
</evidence>
<keyword evidence="1" id="KW-0812">Transmembrane</keyword>
<feature type="transmembrane region" description="Helical" evidence="1">
    <location>
        <begin position="64"/>
        <end position="82"/>
    </location>
</feature>
<proteinExistence type="predicted"/>
<gene>
    <name evidence="2" type="ORF">UC3_02067</name>
</gene>
<reference evidence="2 3" key="1">
    <citation type="submission" date="2013-02" db="EMBL/GenBank/DDBJ databases">
        <title>The Genome Sequence of Enterococcus phoeniculicola BAA-412.</title>
        <authorList>
            <consortium name="The Broad Institute Genome Sequencing Platform"/>
            <consortium name="The Broad Institute Genome Sequencing Center for Infectious Disease"/>
            <person name="Earl A.M."/>
            <person name="Gilmore M.S."/>
            <person name="Lebreton F."/>
            <person name="Walker B."/>
            <person name="Young S.K."/>
            <person name="Zeng Q."/>
            <person name="Gargeya S."/>
            <person name="Fitzgerald M."/>
            <person name="Haas B."/>
            <person name="Abouelleil A."/>
            <person name="Alvarado L."/>
            <person name="Arachchi H.M."/>
            <person name="Berlin A.M."/>
            <person name="Chapman S.B."/>
            <person name="Dewar J."/>
            <person name="Goldberg J."/>
            <person name="Griggs A."/>
            <person name="Gujja S."/>
            <person name="Hansen M."/>
            <person name="Howarth C."/>
            <person name="Imamovic A."/>
            <person name="Larimer J."/>
            <person name="McCowan C."/>
            <person name="Murphy C."/>
            <person name="Neiman D."/>
            <person name="Pearson M."/>
            <person name="Priest M."/>
            <person name="Roberts A."/>
            <person name="Saif S."/>
            <person name="Shea T."/>
            <person name="Sisk P."/>
            <person name="Sykes S."/>
            <person name="Wortman J."/>
            <person name="Nusbaum C."/>
            <person name="Birren B."/>
        </authorList>
    </citation>
    <scope>NUCLEOTIDE SEQUENCE [LARGE SCALE GENOMIC DNA]</scope>
    <source>
        <strain evidence="2 3">ATCC BAA-412</strain>
    </source>
</reference>
<dbReference type="STRING" id="154621.RV11_GL003092"/>
<keyword evidence="1" id="KW-1133">Transmembrane helix</keyword>
<feature type="transmembrane region" description="Helical" evidence="1">
    <location>
        <begin position="6"/>
        <end position="28"/>
    </location>
</feature>
<dbReference type="Proteomes" id="UP000013785">
    <property type="component" value="Unassembled WGS sequence"/>
</dbReference>
<dbReference type="PATRIC" id="fig|1158610.3.peg.2063"/>
<dbReference type="InterPro" id="IPR008407">
    <property type="entry name" value="Brnchd-chn_aa_trnsp_AzlD"/>
</dbReference>
<dbReference type="Pfam" id="PF05437">
    <property type="entry name" value="AzlD"/>
    <property type="match status" value="1"/>
</dbReference>
<evidence type="ECO:0008006" key="4">
    <source>
        <dbReference type="Google" id="ProtNLM"/>
    </source>
</evidence>
<dbReference type="AlphaFoldDB" id="R3WMM0"/>
<organism evidence="2 3">
    <name type="scientific">Enterococcus phoeniculicola ATCC BAA-412</name>
    <dbReference type="NCBI Taxonomy" id="1158610"/>
    <lineage>
        <taxon>Bacteria</taxon>
        <taxon>Bacillati</taxon>
        <taxon>Bacillota</taxon>
        <taxon>Bacilli</taxon>
        <taxon>Lactobacillales</taxon>
        <taxon>Enterococcaceae</taxon>
        <taxon>Enterococcus</taxon>
    </lineage>
</organism>
<comment type="caution">
    <text evidence="2">The sequence shown here is derived from an EMBL/GenBank/DDBJ whole genome shotgun (WGS) entry which is preliminary data.</text>
</comment>
<dbReference type="OrthoDB" id="7870017at2"/>
<evidence type="ECO:0000256" key="1">
    <source>
        <dbReference type="SAM" id="Phobius"/>
    </source>
</evidence>
<protein>
    <recommendedName>
        <fullName evidence="4">Branched-chain amino acid transporter AzlD</fullName>
    </recommendedName>
</protein>
<name>R3WMM0_9ENTE</name>
<dbReference type="eggNOG" id="COG4392">
    <property type="taxonomic scope" value="Bacteria"/>
</dbReference>
<keyword evidence="1" id="KW-0472">Membrane</keyword>
<dbReference type="HOGENOM" id="CLU_157896_0_0_9"/>
<evidence type="ECO:0000313" key="3">
    <source>
        <dbReference type="Proteomes" id="UP000013785"/>
    </source>
</evidence>
<keyword evidence="3" id="KW-1185">Reference proteome</keyword>
<sequence length="107" mass="12064">MTTNYLFLVIAGSAVVTWIPRIVPFILSKKVDFPKWLMDFLSYIPICILTALLFQSILEVRTGKLPAIDLLSLVACLPTFLVAIRTKDLMRTVIVGMATMALLRLFF</sequence>
<dbReference type="EMBL" id="AJAT01000016">
    <property type="protein sequence ID" value="EOL43090.1"/>
    <property type="molecule type" value="Genomic_DNA"/>
</dbReference>